<dbReference type="AlphaFoldDB" id="A0A1I3S698"/>
<dbReference type="Proteomes" id="UP000199545">
    <property type="component" value="Unassembled WGS sequence"/>
</dbReference>
<name>A0A1I3S698_9BACL</name>
<dbReference type="Pfam" id="PF14345">
    <property type="entry name" value="GDYXXLXY"/>
    <property type="match status" value="1"/>
</dbReference>
<sequence>MRTRILPNRYFFVTLLIPVVVLLSMTVKPMMATMYGQTIALQTVPYDPRDLFYGDYATLKYEISEVKASILDKELALKLKKDQYLKGVPVYVSLKKKGKVYTAEKVSEKKPTSPIYLEGKLYPGYNETSGEPTYLVHYPFEQFYVEEGTGPKLEEMSRKGKLIVYLKVKDGYAILTNIEMSP</sequence>
<dbReference type="InterPro" id="IPR025833">
    <property type="entry name" value="GDYXXLXY"/>
</dbReference>
<organism evidence="1 2">
    <name type="scientific">Thermoflavimicrobium dichotomicum</name>
    <dbReference type="NCBI Taxonomy" id="46223"/>
    <lineage>
        <taxon>Bacteria</taxon>
        <taxon>Bacillati</taxon>
        <taxon>Bacillota</taxon>
        <taxon>Bacilli</taxon>
        <taxon>Bacillales</taxon>
        <taxon>Thermoactinomycetaceae</taxon>
        <taxon>Thermoflavimicrobium</taxon>
    </lineage>
</organism>
<reference evidence="1 2" key="1">
    <citation type="submission" date="2016-10" db="EMBL/GenBank/DDBJ databases">
        <authorList>
            <person name="de Groot N.N."/>
        </authorList>
    </citation>
    <scope>NUCLEOTIDE SEQUENCE [LARGE SCALE GENOMIC DNA]</scope>
    <source>
        <strain evidence="1 2">DSM 44778</strain>
    </source>
</reference>
<evidence type="ECO:0000313" key="2">
    <source>
        <dbReference type="Proteomes" id="UP000199545"/>
    </source>
</evidence>
<protein>
    <submittedName>
        <fullName evidence="1">Uncharacterized membrane-anchored protein</fullName>
    </submittedName>
</protein>
<dbReference type="OrthoDB" id="4868247at2"/>
<keyword evidence="2" id="KW-1185">Reference proteome</keyword>
<gene>
    <name evidence="1" type="ORF">SAMN05421852_11236</name>
</gene>
<dbReference type="RefSeq" id="WP_093230645.1">
    <property type="nucleotide sequence ID" value="NZ_FORR01000012.1"/>
</dbReference>
<evidence type="ECO:0000313" key="1">
    <source>
        <dbReference type="EMBL" id="SFJ54225.1"/>
    </source>
</evidence>
<proteinExistence type="predicted"/>
<dbReference type="STRING" id="46223.SAMN05421852_11236"/>
<accession>A0A1I3S698</accession>
<dbReference type="EMBL" id="FORR01000012">
    <property type="protein sequence ID" value="SFJ54225.1"/>
    <property type="molecule type" value="Genomic_DNA"/>
</dbReference>